<dbReference type="PANTHER" id="PTHR40547:SF1">
    <property type="entry name" value="SLL0298 PROTEIN"/>
    <property type="match status" value="1"/>
</dbReference>
<evidence type="ECO:0000256" key="1">
    <source>
        <dbReference type="SAM" id="Phobius"/>
    </source>
</evidence>
<gene>
    <name evidence="3" type="ORF">LVJ82_14515</name>
</gene>
<dbReference type="Pfam" id="PF09835">
    <property type="entry name" value="DUF2062"/>
    <property type="match status" value="1"/>
</dbReference>
<evidence type="ECO:0000313" key="3">
    <source>
        <dbReference type="EMBL" id="UOO88663.1"/>
    </source>
</evidence>
<name>A0ABY4E014_9NEIS</name>
<reference evidence="3 4" key="1">
    <citation type="journal article" date="2022" name="Res Sq">
        <title>Evolution of multicellular longitudinally dividing oral cavity symbionts (Neisseriaceae).</title>
        <authorList>
            <person name="Nyongesa S."/>
            <person name="Weber P."/>
            <person name="Bernet E."/>
            <person name="Pullido F."/>
            <person name="Nieckarz M."/>
            <person name="Delaby M."/>
            <person name="Nieves C."/>
            <person name="Viehboeck T."/>
            <person name="Krause N."/>
            <person name="Rivera-Millot A."/>
            <person name="Nakamura A."/>
            <person name="Vischer N."/>
            <person name="VanNieuwenhze M."/>
            <person name="Brun Y."/>
            <person name="Cava F."/>
            <person name="Bulgheresi S."/>
            <person name="Veyrier F."/>
        </authorList>
    </citation>
    <scope>NUCLEOTIDE SEQUENCE [LARGE SCALE GENOMIC DNA]</scope>
    <source>
        <strain evidence="3 4">SN4</strain>
    </source>
</reference>
<dbReference type="EMBL" id="CP091511">
    <property type="protein sequence ID" value="UOO88663.1"/>
    <property type="molecule type" value="Genomic_DNA"/>
</dbReference>
<dbReference type="InterPro" id="IPR018639">
    <property type="entry name" value="DUF2062"/>
</dbReference>
<evidence type="ECO:0000259" key="2">
    <source>
        <dbReference type="Pfam" id="PF09835"/>
    </source>
</evidence>
<dbReference type="Proteomes" id="UP000832011">
    <property type="component" value="Chromosome"/>
</dbReference>
<keyword evidence="1" id="KW-1133">Transmembrane helix</keyword>
<feature type="domain" description="DUF2062" evidence="2">
    <location>
        <begin position="31"/>
        <end position="180"/>
    </location>
</feature>
<feature type="transmembrane region" description="Helical" evidence="1">
    <location>
        <begin position="147"/>
        <end position="171"/>
    </location>
</feature>
<sequence length="189" mass="21848">MLRKTWWHRQWKKLRAKVPTHDEIFASRWLKPLAPYFNKPYFWVGSRRKVALAVGIGLFAGMMPGPTQMLTALLLAYVLRANLPVSLVTTLYTNPLTYLPLYYAAYELGWYVLAGQNGEAMMSFADWKQVMGNGSELRHALAEQARYLLVGVPMLSGSLAVIGYVTVRVVWRWRTTYKWRHRHVDDGQK</sequence>
<accession>A0ABY4E014</accession>
<evidence type="ECO:0000313" key="4">
    <source>
        <dbReference type="Proteomes" id="UP000832011"/>
    </source>
</evidence>
<organism evidence="3 4">
    <name type="scientific">Vitreoscilla massiliensis</name>
    <dbReference type="NCBI Taxonomy" id="1689272"/>
    <lineage>
        <taxon>Bacteria</taxon>
        <taxon>Pseudomonadati</taxon>
        <taxon>Pseudomonadota</taxon>
        <taxon>Betaproteobacteria</taxon>
        <taxon>Neisseriales</taxon>
        <taxon>Neisseriaceae</taxon>
        <taxon>Vitreoscilla</taxon>
    </lineage>
</organism>
<dbReference type="PANTHER" id="PTHR40547">
    <property type="entry name" value="SLL0298 PROTEIN"/>
    <property type="match status" value="1"/>
</dbReference>
<keyword evidence="1" id="KW-0812">Transmembrane</keyword>
<dbReference type="RefSeq" id="WP_058357647.1">
    <property type="nucleotide sequence ID" value="NZ_CABKVG010000010.1"/>
</dbReference>
<keyword evidence="1" id="KW-0472">Membrane</keyword>
<protein>
    <submittedName>
        <fullName evidence="3">DUF2062 domain-containing protein</fullName>
    </submittedName>
</protein>
<keyword evidence="4" id="KW-1185">Reference proteome</keyword>
<proteinExistence type="predicted"/>
<feature type="transmembrane region" description="Helical" evidence="1">
    <location>
        <begin position="50"/>
        <end position="79"/>
    </location>
</feature>